<dbReference type="OrthoDB" id="34150at2"/>
<reference evidence="5 6" key="1">
    <citation type="submission" date="2015-11" db="EMBL/GenBank/DDBJ databases">
        <title>Exploring the genomic traits of fungus-feeding bacterial genus Collimonas.</title>
        <authorList>
            <person name="Song C."/>
            <person name="Schmidt R."/>
            <person name="de Jager V."/>
            <person name="Krzyzanowska D."/>
            <person name="Jongedijk E."/>
            <person name="Cankar K."/>
            <person name="Beekwilder J."/>
            <person name="van Veen A."/>
            <person name="de Boer W."/>
            <person name="van Veen J.A."/>
            <person name="Garbeva P."/>
        </authorList>
    </citation>
    <scope>NUCLEOTIDE SEQUENCE [LARGE SCALE GENOMIC DNA]</scope>
    <source>
        <strain evidence="5 6">Ter6</strain>
    </source>
</reference>
<keyword evidence="1" id="KW-0805">Transcription regulation</keyword>
<evidence type="ECO:0000256" key="2">
    <source>
        <dbReference type="ARBA" id="ARBA00023125"/>
    </source>
</evidence>
<evidence type="ECO:0000256" key="3">
    <source>
        <dbReference type="ARBA" id="ARBA00023163"/>
    </source>
</evidence>
<dbReference type="PROSITE" id="PS01124">
    <property type="entry name" value="HTH_ARAC_FAMILY_2"/>
    <property type="match status" value="1"/>
</dbReference>
<dbReference type="PANTHER" id="PTHR43436:SF1">
    <property type="entry name" value="TRANSCRIPTIONAL REGULATORY PROTEIN"/>
    <property type="match status" value="1"/>
</dbReference>
<evidence type="ECO:0000256" key="1">
    <source>
        <dbReference type="ARBA" id="ARBA00023015"/>
    </source>
</evidence>
<evidence type="ECO:0000313" key="6">
    <source>
        <dbReference type="Proteomes" id="UP000072421"/>
    </source>
</evidence>
<dbReference type="GO" id="GO:0003700">
    <property type="term" value="F:DNA-binding transcription factor activity"/>
    <property type="evidence" value="ECO:0007669"/>
    <property type="project" value="InterPro"/>
</dbReference>
<dbReference type="Proteomes" id="UP000072421">
    <property type="component" value="Chromosome"/>
</dbReference>
<dbReference type="GO" id="GO:0043565">
    <property type="term" value="F:sequence-specific DNA binding"/>
    <property type="evidence" value="ECO:0007669"/>
    <property type="project" value="InterPro"/>
</dbReference>
<sequence>MKTSLDPYPEMASIIARFASADGELETAIDGFFIGRRSAPSPALNTTQWPCFALVVQGAKSLTLGTEVFEYGVGDCLVVSLDLPVVSFITQASIEVPHLGVAMAIDGERLKHLIGRIGMPASAGAADAMRGVAVNGATPELLDATLRMLRLLDRPHDIPAMAPLIEEEILYRLLTSPYGPRLLRIAQAESPGNRISKAIAWLRQNFTSALRVEDLARHVGMSVSSLHHHFSAVTAMTPMQYQKKLRLYEARRLMLVERLDVGTAGYRVGYQSPSQFSREYSRLFGRSPLRDVENLRDSLVVNLPHRDTDSIAPHPYPGVGAERP</sequence>
<dbReference type="InterPro" id="IPR018060">
    <property type="entry name" value="HTH_AraC"/>
</dbReference>
<dbReference type="SUPFAM" id="SSF46689">
    <property type="entry name" value="Homeodomain-like"/>
    <property type="match status" value="2"/>
</dbReference>
<dbReference type="EMBL" id="CP013232">
    <property type="protein sequence ID" value="AMO93080.1"/>
    <property type="molecule type" value="Genomic_DNA"/>
</dbReference>
<evidence type="ECO:0000259" key="4">
    <source>
        <dbReference type="PROSITE" id="PS01124"/>
    </source>
</evidence>
<name>A0A127P5G1_9BURK</name>
<dbReference type="PROSITE" id="PS00041">
    <property type="entry name" value="HTH_ARAC_FAMILY_1"/>
    <property type="match status" value="1"/>
</dbReference>
<dbReference type="InterPro" id="IPR018062">
    <property type="entry name" value="HTH_AraC-typ_CS"/>
</dbReference>
<dbReference type="Pfam" id="PF06719">
    <property type="entry name" value="AraC_N"/>
    <property type="match status" value="1"/>
</dbReference>
<keyword evidence="2" id="KW-0238">DNA-binding</keyword>
<keyword evidence="3" id="KW-0804">Transcription</keyword>
<dbReference type="AlphaFoldDB" id="A0A127P5G1"/>
<proteinExistence type="predicted"/>
<organism evidence="5">
    <name type="scientific">Collimonas fungivorans</name>
    <dbReference type="NCBI Taxonomy" id="158899"/>
    <lineage>
        <taxon>Bacteria</taxon>
        <taxon>Pseudomonadati</taxon>
        <taxon>Pseudomonadota</taxon>
        <taxon>Betaproteobacteria</taxon>
        <taxon>Burkholderiales</taxon>
        <taxon>Oxalobacteraceae</taxon>
        <taxon>Collimonas</taxon>
    </lineage>
</organism>
<dbReference type="Pfam" id="PF12833">
    <property type="entry name" value="HTH_18"/>
    <property type="match status" value="1"/>
</dbReference>
<dbReference type="PATRIC" id="fig|158899.10.peg.348"/>
<evidence type="ECO:0000313" key="5">
    <source>
        <dbReference type="EMBL" id="AMO93080.1"/>
    </source>
</evidence>
<dbReference type="Gene3D" id="1.10.10.60">
    <property type="entry name" value="Homeodomain-like"/>
    <property type="match status" value="1"/>
</dbReference>
<dbReference type="RefSeq" id="WP_082814983.1">
    <property type="nucleotide sequence ID" value="NZ_CP013232.1"/>
</dbReference>
<dbReference type="InterPro" id="IPR009594">
    <property type="entry name" value="Tscrpt_reg_HTH_AraC_N"/>
</dbReference>
<dbReference type="SMART" id="SM00342">
    <property type="entry name" value="HTH_ARAC"/>
    <property type="match status" value="1"/>
</dbReference>
<dbReference type="PANTHER" id="PTHR43436">
    <property type="entry name" value="ARAC-FAMILY TRANSCRIPTIONAL REGULATOR"/>
    <property type="match status" value="1"/>
</dbReference>
<accession>A0A127P5G1</accession>
<gene>
    <name evidence="5" type="ORF">CFter6_0349</name>
</gene>
<protein>
    <submittedName>
        <fullName evidence="5">Bacterial regulatory helix-turn-helix s, AraC family protein</fullName>
    </submittedName>
</protein>
<dbReference type="InterPro" id="IPR009057">
    <property type="entry name" value="Homeodomain-like_sf"/>
</dbReference>
<feature type="domain" description="HTH araC/xylS-type" evidence="4">
    <location>
        <begin position="196"/>
        <end position="294"/>
    </location>
</feature>